<evidence type="ECO:0000313" key="1">
    <source>
        <dbReference type="EMBL" id="KHK96030.1"/>
    </source>
</evidence>
<dbReference type="AlphaFoldDB" id="A0A0B1ZXS8"/>
<organism evidence="1 2">
    <name type="scientific">Microbacterium mangrovi</name>
    <dbReference type="NCBI Taxonomy" id="1348253"/>
    <lineage>
        <taxon>Bacteria</taxon>
        <taxon>Bacillati</taxon>
        <taxon>Actinomycetota</taxon>
        <taxon>Actinomycetes</taxon>
        <taxon>Micrococcales</taxon>
        <taxon>Microbacteriaceae</taxon>
        <taxon>Microbacterium</taxon>
    </lineage>
</organism>
<comment type="caution">
    <text evidence="1">The sequence shown here is derived from an EMBL/GenBank/DDBJ whole genome shotgun (WGS) entry which is preliminary data.</text>
</comment>
<dbReference type="Proteomes" id="UP000031030">
    <property type="component" value="Unassembled WGS sequence"/>
</dbReference>
<dbReference type="RefSeq" id="WP_039402207.1">
    <property type="nucleotide sequence ID" value="NZ_JTDK01000017.1"/>
</dbReference>
<gene>
    <name evidence="1" type="ORF">LK09_16905</name>
</gene>
<dbReference type="InterPro" id="IPR045423">
    <property type="entry name" value="DUF6510"/>
</dbReference>
<reference evidence="1 2" key="1">
    <citation type="submission" date="2014-11" db="EMBL/GenBank/DDBJ databases">
        <title>Genome sequence of Microbacterium mangrovi MUSC 115(T).</title>
        <authorList>
            <person name="Lee L.-H."/>
        </authorList>
    </citation>
    <scope>NUCLEOTIDE SEQUENCE [LARGE SCALE GENOMIC DNA]</scope>
    <source>
        <strain evidence="1 2">MUSC 115</strain>
    </source>
</reference>
<name>A0A0B1ZXS8_9MICO</name>
<dbReference type="EMBL" id="JTDK01000017">
    <property type="protein sequence ID" value="KHK96030.1"/>
    <property type="molecule type" value="Genomic_DNA"/>
</dbReference>
<proteinExistence type="predicted"/>
<accession>A0A0B1ZXS8</accession>
<dbReference type="Pfam" id="PF20120">
    <property type="entry name" value="DUF6510"/>
    <property type="match status" value="1"/>
</dbReference>
<protein>
    <submittedName>
        <fullName evidence="1">Uncharacterized protein</fullName>
    </submittedName>
</protein>
<dbReference type="STRING" id="1348253.LK09_16905"/>
<evidence type="ECO:0000313" key="2">
    <source>
        <dbReference type="Proteomes" id="UP000031030"/>
    </source>
</evidence>
<keyword evidence="2" id="KW-1185">Reference proteome</keyword>
<sequence>MPHLDGNTLAGPLGDLLRFDVTTARVRCTGCGTVAELGTAHLYRSDAGSVARCRDCGHVLVTLVETDDRTFLNFTGTIEIVRDAAGYDGP</sequence>